<accession>A0AAW0CDZ4</accession>
<keyword evidence="4" id="KW-1185">Reference proteome</keyword>
<dbReference type="Pfam" id="PF12927">
    <property type="entry name" value="DUF3835"/>
    <property type="match status" value="2"/>
</dbReference>
<sequence length="609" mass="65615">MSNSTSTKTNAMSGELKNLSDGNAQALQALLHSLTPDAMEGTGGKLSTSAVEKLSARLTELMGDDSAEPLRRNENGQLLNEEGLPIIEIMEQVSTSNLDASPAIIDEEAPVSLAAPNASEQERRRRERDRILDMLEEEERLELGQDSREEMSQEQRQEILRKRKQAAEDERARLKAAKDMQRKMGKALLRDATQSHDETTPSPAPTALPSTVVQSEIPDSAHKAGKKVTFSDDSNAEAGPSQSREMETLDWGDVVPARLRASSGQTMLPGSLPEPSSSMKMHVVERFPGKPPQETQPDSDDESEPPSSPTIADSDEEAGSESGEDLVEEADLDFAQHQREIALEYHEKRAKMLDNASDVIHSQLPSNETAANQSSRKPAISHFQANRLAASYNSTSPSSKFSDAHTDTSTTAQTFQRAIRMGKLDADNRLVGGDAGESGSDEEDNAAVQELTELLSRGDVYNLGPDGSPLHSKIPVASSSEVPPFSTPQGPPPSAKKSSASKFKLAHSGRAPVTTPLSPNDSRSATPISQAVRSSPKLLTPTDEAIPPPTNFGQSSPMLSTVVETPPASSATIIESPSFLQSRRPQQPPTVIRAADKPAKVSRFLAERM</sequence>
<feature type="compositionally biased region" description="Polar residues" evidence="1">
    <location>
        <begin position="1"/>
        <end position="12"/>
    </location>
</feature>
<feature type="compositionally biased region" description="Polar residues" evidence="1">
    <location>
        <begin position="363"/>
        <end position="376"/>
    </location>
</feature>
<feature type="domain" description="DUF3835" evidence="2">
    <location>
        <begin position="327"/>
        <end position="388"/>
    </location>
</feature>
<reference evidence="3 4" key="1">
    <citation type="journal article" date="2024" name="J Genomics">
        <title>Draft genome sequencing and assembly of Favolaschia claudopus CIRM-BRFM 2984 isolated from oak limbs.</title>
        <authorList>
            <person name="Navarro D."/>
            <person name="Drula E."/>
            <person name="Chaduli D."/>
            <person name="Cazenave R."/>
            <person name="Ahrendt S."/>
            <person name="Wang J."/>
            <person name="Lipzen A."/>
            <person name="Daum C."/>
            <person name="Barry K."/>
            <person name="Grigoriev I.V."/>
            <person name="Favel A."/>
            <person name="Rosso M.N."/>
            <person name="Martin F."/>
        </authorList>
    </citation>
    <scope>NUCLEOTIDE SEQUENCE [LARGE SCALE GENOMIC DNA]</scope>
    <source>
        <strain evidence="3 4">CIRM-BRFM 2984</strain>
    </source>
</reference>
<feature type="region of interest" description="Disordered" evidence="1">
    <location>
        <begin position="108"/>
        <end position="333"/>
    </location>
</feature>
<organism evidence="3 4">
    <name type="scientific">Favolaschia claudopus</name>
    <dbReference type="NCBI Taxonomy" id="2862362"/>
    <lineage>
        <taxon>Eukaryota</taxon>
        <taxon>Fungi</taxon>
        <taxon>Dikarya</taxon>
        <taxon>Basidiomycota</taxon>
        <taxon>Agaricomycotina</taxon>
        <taxon>Agaricomycetes</taxon>
        <taxon>Agaricomycetidae</taxon>
        <taxon>Agaricales</taxon>
        <taxon>Marasmiineae</taxon>
        <taxon>Mycenaceae</taxon>
        <taxon>Favolaschia</taxon>
    </lineage>
</organism>
<proteinExistence type="predicted"/>
<feature type="compositionally biased region" description="Basic and acidic residues" evidence="1">
    <location>
        <begin position="141"/>
        <end position="182"/>
    </location>
</feature>
<gene>
    <name evidence="3" type="ORF">R3P38DRAFT_2903623</name>
</gene>
<feature type="compositionally biased region" description="Polar residues" evidence="1">
    <location>
        <begin position="262"/>
        <end position="279"/>
    </location>
</feature>
<evidence type="ECO:0000313" key="4">
    <source>
        <dbReference type="Proteomes" id="UP001362999"/>
    </source>
</evidence>
<evidence type="ECO:0000256" key="1">
    <source>
        <dbReference type="SAM" id="MobiDB-lite"/>
    </source>
</evidence>
<feature type="compositionally biased region" description="Basic and acidic residues" evidence="1">
    <location>
        <begin position="120"/>
        <end position="133"/>
    </location>
</feature>
<dbReference type="AlphaFoldDB" id="A0AAW0CDZ4"/>
<protein>
    <recommendedName>
        <fullName evidence="2">DUF3835 domain-containing protein</fullName>
    </recommendedName>
</protein>
<feature type="compositionally biased region" description="Polar residues" evidence="1">
    <location>
        <begin position="551"/>
        <end position="570"/>
    </location>
</feature>
<dbReference type="InterPro" id="IPR024325">
    <property type="entry name" value="DUF3835"/>
</dbReference>
<feature type="domain" description="DUF3835" evidence="2">
    <location>
        <begin position="587"/>
        <end position="609"/>
    </location>
</feature>
<evidence type="ECO:0000313" key="3">
    <source>
        <dbReference type="EMBL" id="KAK7037962.1"/>
    </source>
</evidence>
<feature type="compositionally biased region" description="Polar residues" evidence="1">
    <location>
        <begin position="391"/>
        <end position="416"/>
    </location>
</feature>
<feature type="region of interest" description="Disordered" evidence="1">
    <location>
        <begin position="1"/>
        <end position="20"/>
    </location>
</feature>
<feature type="compositionally biased region" description="Polar residues" evidence="1">
    <location>
        <begin position="515"/>
        <end position="533"/>
    </location>
</feature>
<dbReference type="Proteomes" id="UP001362999">
    <property type="component" value="Unassembled WGS sequence"/>
</dbReference>
<evidence type="ECO:0000259" key="2">
    <source>
        <dbReference type="Pfam" id="PF12927"/>
    </source>
</evidence>
<dbReference type="EMBL" id="JAWWNJ010000017">
    <property type="protein sequence ID" value="KAK7037962.1"/>
    <property type="molecule type" value="Genomic_DNA"/>
</dbReference>
<name>A0AAW0CDZ4_9AGAR</name>
<feature type="compositionally biased region" description="Acidic residues" evidence="1">
    <location>
        <begin position="313"/>
        <end position="332"/>
    </location>
</feature>
<feature type="region of interest" description="Disordered" evidence="1">
    <location>
        <begin position="359"/>
        <end position="570"/>
    </location>
</feature>
<comment type="caution">
    <text evidence="3">The sequence shown here is derived from an EMBL/GenBank/DDBJ whole genome shotgun (WGS) entry which is preliminary data.</text>
</comment>
<feature type="compositionally biased region" description="Pro residues" evidence="1">
    <location>
        <begin position="485"/>
        <end position="494"/>
    </location>
</feature>